<organism evidence="1 2">
    <name type="scientific">Romanomermis culicivorax</name>
    <name type="common">Nematode worm</name>
    <dbReference type="NCBI Taxonomy" id="13658"/>
    <lineage>
        <taxon>Eukaryota</taxon>
        <taxon>Metazoa</taxon>
        <taxon>Ecdysozoa</taxon>
        <taxon>Nematoda</taxon>
        <taxon>Enoplea</taxon>
        <taxon>Dorylaimia</taxon>
        <taxon>Mermithida</taxon>
        <taxon>Mermithoidea</taxon>
        <taxon>Mermithidae</taxon>
        <taxon>Romanomermis</taxon>
    </lineage>
</organism>
<reference evidence="2" key="1">
    <citation type="submission" date="2022-11" db="UniProtKB">
        <authorList>
            <consortium name="WormBaseParasite"/>
        </authorList>
    </citation>
    <scope>IDENTIFICATION</scope>
</reference>
<proteinExistence type="predicted"/>
<evidence type="ECO:0000313" key="2">
    <source>
        <dbReference type="WBParaSite" id="nRc.2.0.1.t26445-RA"/>
    </source>
</evidence>
<dbReference type="Proteomes" id="UP000887565">
    <property type="component" value="Unplaced"/>
</dbReference>
<evidence type="ECO:0000313" key="1">
    <source>
        <dbReference type="Proteomes" id="UP000887565"/>
    </source>
</evidence>
<keyword evidence="1" id="KW-1185">Reference proteome</keyword>
<name>A0A915JJW0_ROMCU</name>
<protein>
    <submittedName>
        <fullName evidence="2">Uncharacterized protein</fullName>
    </submittedName>
</protein>
<accession>A0A915JJW0</accession>
<dbReference type="WBParaSite" id="nRc.2.0.1.t26445-RA">
    <property type="protein sequence ID" value="nRc.2.0.1.t26445-RA"/>
    <property type="gene ID" value="nRc.2.0.1.g26445"/>
</dbReference>
<dbReference type="AlphaFoldDB" id="A0A915JJW0"/>
<sequence>MNKYLVRLSNVGTGVKDRMKHKRKEIDRNKTKALDVGEIFPILKQEVADFKLRICKIDVNK</sequence>